<evidence type="ECO:0000256" key="2">
    <source>
        <dbReference type="SAM" id="SignalP"/>
    </source>
</evidence>
<dbReference type="EMBL" id="KX459605">
    <property type="protein sequence ID" value="AQM58356.1"/>
    <property type="molecule type" value="mRNA"/>
</dbReference>
<organism evidence="3">
    <name type="scientific">Pristhesancus plagipennis</name>
    <name type="common">Common assassin bug</name>
    <dbReference type="NCBI Taxonomy" id="1955184"/>
    <lineage>
        <taxon>Eukaryota</taxon>
        <taxon>Metazoa</taxon>
        <taxon>Ecdysozoa</taxon>
        <taxon>Arthropoda</taxon>
        <taxon>Hexapoda</taxon>
        <taxon>Insecta</taxon>
        <taxon>Pterygota</taxon>
        <taxon>Neoptera</taxon>
        <taxon>Paraneoptera</taxon>
        <taxon>Hemiptera</taxon>
        <taxon>Heteroptera</taxon>
        <taxon>Panheteroptera</taxon>
        <taxon>Cimicomorpha</taxon>
        <taxon>Reduviidae</taxon>
        <taxon>Harpactorinae</taxon>
        <taxon>Harpactorini</taxon>
        <taxon>Pristhesancus</taxon>
    </lineage>
</organism>
<keyword evidence="2" id="KW-0732">Signal</keyword>
<evidence type="ECO:0000313" key="3">
    <source>
        <dbReference type="EMBL" id="AQM58356.1"/>
    </source>
</evidence>
<feature type="chain" id="PRO_5012275585" evidence="2">
    <location>
        <begin position="20"/>
        <end position="143"/>
    </location>
</feature>
<feature type="signal peptide" evidence="2">
    <location>
        <begin position="1"/>
        <end position="19"/>
    </location>
</feature>
<accession>A0A1Q1NPC0</accession>
<name>A0A1Q1NPC0_PRIPG</name>
<protein>
    <submittedName>
        <fullName evidence="3">Venom protein family 1 protein 2</fullName>
    </submittedName>
</protein>
<reference evidence="3" key="1">
    <citation type="journal article" date="2017" name="Mol. Cell. Proteomics">
        <title>Melt with this kiss: Paralysing and liquefying venom of the assassin bug Pristhesancus plagipennis (Hemiptera: Reduviidae).</title>
        <authorList>
            <person name="Walker A.A."/>
            <person name="Madio B."/>
            <person name="Jin J."/>
            <person name="Undheim E.A."/>
            <person name="Fry B.G."/>
            <person name="King G.F."/>
        </authorList>
    </citation>
    <scope>NUCLEOTIDE SEQUENCE</scope>
    <source>
        <tissue evidence="3">Venom/labial gland</tissue>
    </source>
</reference>
<evidence type="ECO:0000256" key="1">
    <source>
        <dbReference type="SAM" id="Coils"/>
    </source>
</evidence>
<proteinExistence type="evidence at transcript level"/>
<dbReference type="AlphaFoldDB" id="A0A1Q1NPC0"/>
<feature type="coiled-coil region" evidence="1">
    <location>
        <begin position="48"/>
        <end position="75"/>
    </location>
</feature>
<sequence>MKSALLLITLCCYLAISYGQTDLEAIRRNARFQNNLALVALHNQVFGAEGVEKGLAKTEKERECIEEKKDAALEEGNQILAETVGKILPEVDRLVASGTQDEIKAFLDKTDYPAYKKSAMEEFKKRLYKFIPGVQEKMASCRK</sequence>
<keyword evidence="1" id="KW-0175">Coiled coil</keyword>